<sequence>MENKRKRILDMVKDGKLSTDEALTLLEALDREEAGEMAPKEDQAESGKQDANGGSGEAGSTTGQKKFRDADRNINETKEKLFDLVGGALKKIKDFDLQLGQSAEVSHVFQQSLPETDMIELDIANGHLTFKQWDQEDVRIECQAKVYRTNDREDARSFLLNNSTFSVEGGRLVFSTQSKWMKVDTAVYVPASRYRKITLSTFNGNVQVKDIQADQLKVKTLHGKVLVEHADLETAEVETGNGTVDFDGNTIGQVEVQTMNGDIRWNGACRRSDFEAFNGNITVKMAPGADSLHSKTVSGNIEMTIPENISVHGEGKTNFGNFAIDLQGMEKYEERKEMIQKVARFSIKGTTEPALYIFADAKTGSITINEQTPEEEESPEA</sequence>
<dbReference type="Gene3D" id="2.160.20.120">
    <property type="match status" value="1"/>
</dbReference>
<gene>
    <name evidence="4" type="ORF">HMPREF3213_01516</name>
</gene>
<feature type="domain" description="DUF4097" evidence="2">
    <location>
        <begin position="118"/>
        <end position="339"/>
    </location>
</feature>
<dbReference type="PANTHER" id="PTHR34094">
    <property type="match status" value="1"/>
</dbReference>
<feature type="region of interest" description="Disordered" evidence="1">
    <location>
        <begin position="27"/>
        <end position="70"/>
    </location>
</feature>
<protein>
    <submittedName>
        <fullName evidence="4">Uncharacterized protein</fullName>
    </submittedName>
</protein>
<evidence type="ECO:0000256" key="1">
    <source>
        <dbReference type="SAM" id="MobiDB-lite"/>
    </source>
</evidence>
<dbReference type="Pfam" id="PF13349">
    <property type="entry name" value="DUF4097"/>
    <property type="match status" value="1"/>
</dbReference>
<dbReference type="InterPro" id="IPR053959">
    <property type="entry name" value="YvlB/LiaX_N"/>
</dbReference>
<dbReference type="Pfam" id="PF22746">
    <property type="entry name" value="SHOCT-like_DUF2089-C"/>
    <property type="match status" value="1"/>
</dbReference>
<reference evidence="5" key="1">
    <citation type="submission" date="2016-01" db="EMBL/GenBank/DDBJ databases">
        <authorList>
            <person name="Mitreva M."/>
            <person name="Pepin K.H."/>
            <person name="Mihindukulasuriya K.A."/>
            <person name="Fulton R."/>
            <person name="Fronick C."/>
            <person name="O'Laughlin M."/>
            <person name="Miner T."/>
            <person name="Herter B."/>
            <person name="Rosa B.A."/>
            <person name="Cordes M."/>
            <person name="Tomlinson C."/>
            <person name="Wollam A."/>
            <person name="Palsikar V.B."/>
            <person name="Mardis E.R."/>
            <person name="Wilson R.K."/>
        </authorList>
    </citation>
    <scope>NUCLEOTIDE SEQUENCE [LARGE SCALE GENOMIC DNA]</scope>
    <source>
        <strain evidence="5">GED7749B</strain>
    </source>
</reference>
<accession>A0A133KTW5</accession>
<dbReference type="Proteomes" id="UP000070376">
    <property type="component" value="Unassembled WGS sequence"/>
</dbReference>
<evidence type="ECO:0000313" key="4">
    <source>
        <dbReference type="EMBL" id="KWZ83031.1"/>
    </source>
</evidence>
<dbReference type="InterPro" id="IPR025164">
    <property type="entry name" value="Toastrack_DUF4097"/>
</dbReference>
<dbReference type="PATRIC" id="fig|1398.22.peg.1525"/>
<proteinExistence type="predicted"/>
<comment type="caution">
    <text evidence="4">The sequence shown here is derived from an EMBL/GenBank/DDBJ whole genome shotgun (WGS) entry which is preliminary data.</text>
</comment>
<dbReference type="InterPro" id="IPR016599">
    <property type="entry name" value="UCP012569"/>
</dbReference>
<evidence type="ECO:0000259" key="3">
    <source>
        <dbReference type="Pfam" id="PF22746"/>
    </source>
</evidence>
<dbReference type="PIRSF" id="PIRSF012569">
    <property type="entry name" value="UCP012569"/>
    <property type="match status" value="1"/>
</dbReference>
<dbReference type="PANTHER" id="PTHR34094:SF1">
    <property type="entry name" value="PROTEIN FAM185A"/>
    <property type="match status" value="1"/>
</dbReference>
<feature type="domain" description="YvlB/LiaX N-terminal" evidence="3">
    <location>
        <begin position="4"/>
        <end position="33"/>
    </location>
</feature>
<evidence type="ECO:0000313" key="5">
    <source>
        <dbReference type="Proteomes" id="UP000070376"/>
    </source>
</evidence>
<dbReference type="EMBL" id="LRPN01000047">
    <property type="protein sequence ID" value="KWZ83031.1"/>
    <property type="molecule type" value="Genomic_DNA"/>
</dbReference>
<evidence type="ECO:0000259" key="2">
    <source>
        <dbReference type="Pfam" id="PF13349"/>
    </source>
</evidence>
<name>A0A133KTW5_HEYCO</name>
<dbReference type="RefSeq" id="WP_061086717.1">
    <property type="nucleotide sequence ID" value="NZ_KQ955825.1"/>
</dbReference>
<feature type="compositionally biased region" description="Basic and acidic residues" evidence="1">
    <location>
        <begin position="28"/>
        <end position="48"/>
    </location>
</feature>
<dbReference type="AlphaFoldDB" id="A0A133KTW5"/>
<organism evidence="4 5">
    <name type="scientific">Heyndrickxia coagulans</name>
    <name type="common">Weizmannia coagulans</name>
    <dbReference type="NCBI Taxonomy" id="1398"/>
    <lineage>
        <taxon>Bacteria</taxon>
        <taxon>Bacillati</taxon>
        <taxon>Bacillota</taxon>
        <taxon>Bacilli</taxon>
        <taxon>Bacillales</taxon>
        <taxon>Bacillaceae</taxon>
        <taxon>Heyndrickxia</taxon>
    </lineage>
</organism>